<accession>A0A511DN70</accession>
<dbReference type="Proteomes" id="UP000321685">
    <property type="component" value="Unassembled WGS sequence"/>
</dbReference>
<proteinExistence type="inferred from homology"/>
<name>A0A511DN70_9PSEU</name>
<organism evidence="3 4">
    <name type="scientific">Pseudonocardia sulfidoxydans NBRC 16205</name>
    <dbReference type="NCBI Taxonomy" id="1223511"/>
    <lineage>
        <taxon>Bacteria</taxon>
        <taxon>Bacillati</taxon>
        <taxon>Actinomycetota</taxon>
        <taxon>Actinomycetes</taxon>
        <taxon>Pseudonocardiales</taxon>
        <taxon>Pseudonocardiaceae</taxon>
        <taxon>Pseudonocardia</taxon>
    </lineage>
</organism>
<gene>
    <name evidence="3" type="ORF">PSU4_51960</name>
</gene>
<protein>
    <recommendedName>
        <fullName evidence="2">Antitoxin</fullName>
    </recommendedName>
</protein>
<reference evidence="3 4" key="1">
    <citation type="submission" date="2019-07" db="EMBL/GenBank/DDBJ databases">
        <title>Whole genome shotgun sequence of Pseudonocardia sulfidoxydans NBRC 16205.</title>
        <authorList>
            <person name="Hosoyama A."/>
            <person name="Uohara A."/>
            <person name="Ohji S."/>
            <person name="Ichikawa N."/>
        </authorList>
    </citation>
    <scope>NUCLEOTIDE SEQUENCE [LARGE SCALE GENOMIC DNA]</scope>
    <source>
        <strain evidence="3 4">NBRC 16205</strain>
    </source>
</reference>
<sequence>MYIKYMSAAPDFRPEPAPEELSAAEVRATFAAVVGRAEHAGHTTYITHRGRRVAAIVPADVAEYLEHLEDEHLSTLATESLADPEPSVPLSEVVREMNL</sequence>
<comment type="similarity">
    <text evidence="1 2">Belongs to the phD/YefM antitoxin family.</text>
</comment>
<comment type="caution">
    <text evidence="3">The sequence shown here is derived from an EMBL/GenBank/DDBJ whole genome shotgun (WGS) entry which is preliminary data.</text>
</comment>
<dbReference type="InterPro" id="IPR006442">
    <property type="entry name" value="Antitoxin_Phd/YefM"/>
</dbReference>
<dbReference type="NCBIfam" id="TIGR01552">
    <property type="entry name" value="phd_fam"/>
    <property type="match status" value="1"/>
</dbReference>
<evidence type="ECO:0000256" key="1">
    <source>
        <dbReference type="ARBA" id="ARBA00009981"/>
    </source>
</evidence>
<dbReference type="AlphaFoldDB" id="A0A511DN70"/>
<comment type="function">
    <text evidence="2">Antitoxin component of a type II toxin-antitoxin (TA) system.</text>
</comment>
<dbReference type="SUPFAM" id="SSF143120">
    <property type="entry name" value="YefM-like"/>
    <property type="match status" value="1"/>
</dbReference>
<dbReference type="InterPro" id="IPR036165">
    <property type="entry name" value="YefM-like_sf"/>
</dbReference>
<keyword evidence="4" id="KW-1185">Reference proteome</keyword>
<dbReference type="Pfam" id="PF02604">
    <property type="entry name" value="PhdYeFM_antitox"/>
    <property type="match status" value="1"/>
</dbReference>
<evidence type="ECO:0000256" key="2">
    <source>
        <dbReference type="RuleBase" id="RU362080"/>
    </source>
</evidence>
<dbReference type="EMBL" id="BJVJ01000081">
    <property type="protein sequence ID" value="GEL26242.1"/>
    <property type="molecule type" value="Genomic_DNA"/>
</dbReference>
<evidence type="ECO:0000313" key="4">
    <source>
        <dbReference type="Proteomes" id="UP000321685"/>
    </source>
</evidence>
<evidence type="ECO:0000313" key="3">
    <source>
        <dbReference type="EMBL" id="GEL26242.1"/>
    </source>
</evidence>
<dbReference type="Gene3D" id="3.40.1620.10">
    <property type="entry name" value="YefM-like domain"/>
    <property type="match status" value="1"/>
</dbReference>